<keyword evidence="2" id="KW-1185">Reference proteome</keyword>
<proteinExistence type="predicted"/>
<evidence type="ECO:0000313" key="2">
    <source>
        <dbReference type="Proteomes" id="UP000290287"/>
    </source>
</evidence>
<accession>A0A4Q0YWG3</accession>
<dbReference type="RefSeq" id="WP_129122197.1">
    <property type="nucleotide sequence ID" value="NZ_PEIB01000010.1"/>
</dbReference>
<dbReference type="Proteomes" id="UP000290287">
    <property type="component" value="Unassembled WGS sequence"/>
</dbReference>
<sequence length="60" mass="6447">MKHLDALVLYVGDLAVSTAFYERLFSRCSEATCKAIMLSPTFASLPISSSLSLSLKACST</sequence>
<comment type="caution">
    <text evidence="1">The sequence shown here is derived from an EMBL/GenBank/DDBJ whole genome shotgun (WGS) entry which is preliminary data.</text>
</comment>
<reference evidence="1 2" key="1">
    <citation type="submission" date="2017-10" db="EMBL/GenBank/DDBJ databases">
        <title>Nyctiphanis sp. nov., isolated from the stomach of the euphausiid Nyctiphanes simplex (Hansen, 1911) in the Gulf of California.</title>
        <authorList>
            <person name="Gomez-Gil B."/>
            <person name="Aguilar-Mendez M."/>
            <person name="Lopez-Cortes A."/>
            <person name="Gomez-Gutierrez J."/>
            <person name="Roque A."/>
            <person name="Lang E."/>
            <person name="Gonzalez-Castillo A."/>
        </authorList>
    </citation>
    <scope>NUCLEOTIDE SEQUENCE [LARGE SCALE GENOMIC DNA]</scope>
    <source>
        <strain evidence="1 2">CAIM 600</strain>
    </source>
</reference>
<protein>
    <recommendedName>
        <fullName evidence="3">Lactoylglutathione lyase</fullName>
    </recommendedName>
</protein>
<dbReference type="AlphaFoldDB" id="A0A4Q0YWG3"/>
<dbReference type="EMBL" id="PEIB01000010">
    <property type="protein sequence ID" value="RXJ73361.1"/>
    <property type="molecule type" value="Genomic_DNA"/>
</dbReference>
<evidence type="ECO:0008006" key="3">
    <source>
        <dbReference type="Google" id="ProtNLM"/>
    </source>
</evidence>
<name>A0A4Q0YWG3_9GAMM</name>
<dbReference type="OrthoDB" id="9806945at2"/>
<gene>
    <name evidence="1" type="ORF">CS022_10330</name>
</gene>
<organism evidence="1 2">
    <name type="scientific">Veronia nyctiphanis</name>
    <dbReference type="NCBI Taxonomy" id="1278244"/>
    <lineage>
        <taxon>Bacteria</taxon>
        <taxon>Pseudomonadati</taxon>
        <taxon>Pseudomonadota</taxon>
        <taxon>Gammaproteobacteria</taxon>
        <taxon>Vibrionales</taxon>
        <taxon>Vibrionaceae</taxon>
        <taxon>Veronia</taxon>
    </lineage>
</organism>
<evidence type="ECO:0000313" key="1">
    <source>
        <dbReference type="EMBL" id="RXJ73361.1"/>
    </source>
</evidence>
<dbReference type="Gene3D" id="3.30.720.120">
    <property type="match status" value="1"/>
</dbReference>